<protein>
    <submittedName>
        <fullName evidence="11">Calcium-dependent protein kinase</fullName>
        <ecNumber evidence="11">2.7.11.1</ecNumber>
    </submittedName>
</protein>
<evidence type="ECO:0000259" key="10">
    <source>
        <dbReference type="PROSITE" id="PS50222"/>
    </source>
</evidence>
<keyword evidence="6" id="KW-0067">ATP-binding</keyword>
<feature type="domain" description="Protein kinase" evidence="9">
    <location>
        <begin position="1"/>
        <end position="89"/>
    </location>
</feature>
<dbReference type="EMBL" id="FN648355">
    <property type="protein sequence ID" value="CBJ30420.1"/>
    <property type="molecule type" value="Genomic_DNA"/>
</dbReference>
<dbReference type="InParanoid" id="D7FPG2"/>
<dbReference type="GO" id="GO:0005524">
    <property type="term" value="F:ATP binding"/>
    <property type="evidence" value="ECO:0007669"/>
    <property type="project" value="UniProtKB-KW"/>
</dbReference>
<organism evidence="11 12">
    <name type="scientific">Ectocarpus siliculosus</name>
    <name type="common">Brown alga</name>
    <name type="synonym">Conferva siliculosa</name>
    <dbReference type="NCBI Taxonomy" id="2880"/>
    <lineage>
        <taxon>Eukaryota</taxon>
        <taxon>Sar</taxon>
        <taxon>Stramenopiles</taxon>
        <taxon>Ochrophyta</taxon>
        <taxon>PX clade</taxon>
        <taxon>Phaeophyceae</taxon>
        <taxon>Ectocarpales</taxon>
        <taxon>Ectocarpaceae</taxon>
        <taxon>Ectocarpus</taxon>
    </lineage>
</organism>
<evidence type="ECO:0000259" key="9">
    <source>
        <dbReference type="PROSITE" id="PS50011"/>
    </source>
</evidence>
<evidence type="ECO:0000256" key="1">
    <source>
        <dbReference type="ARBA" id="ARBA00022527"/>
    </source>
</evidence>
<evidence type="ECO:0000256" key="8">
    <source>
        <dbReference type="SAM" id="MobiDB-lite"/>
    </source>
</evidence>
<evidence type="ECO:0000256" key="5">
    <source>
        <dbReference type="ARBA" id="ARBA00022837"/>
    </source>
</evidence>
<evidence type="ECO:0000313" key="11">
    <source>
        <dbReference type="EMBL" id="CBJ30420.1"/>
    </source>
</evidence>
<accession>D7FPG2</accession>
<feature type="compositionally biased region" description="Low complexity" evidence="8">
    <location>
        <begin position="333"/>
        <end position="345"/>
    </location>
</feature>
<evidence type="ECO:0000256" key="3">
    <source>
        <dbReference type="ARBA" id="ARBA00022741"/>
    </source>
</evidence>
<dbReference type="AlphaFoldDB" id="D7FPG2"/>
<dbReference type="SMART" id="SM00054">
    <property type="entry name" value="EFh"/>
    <property type="match status" value="3"/>
</dbReference>
<dbReference type="GO" id="GO:0005509">
    <property type="term" value="F:calcium ion binding"/>
    <property type="evidence" value="ECO:0007669"/>
    <property type="project" value="InterPro"/>
</dbReference>
<feature type="region of interest" description="Disordered" evidence="8">
    <location>
        <begin position="194"/>
        <end position="355"/>
    </location>
</feature>
<dbReference type="Gene3D" id="1.10.510.10">
    <property type="entry name" value="Transferase(Phosphotransferase) domain 1"/>
    <property type="match status" value="1"/>
</dbReference>
<dbReference type="PROSITE" id="PS50222">
    <property type="entry name" value="EF_HAND_2"/>
    <property type="match status" value="2"/>
</dbReference>
<keyword evidence="1" id="KW-0723">Serine/threonine-protein kinase</keyword>
<dbReference type="PROSITE" id="PS00018">
    <property type="entry name" value="EF_HAND_1"/>
    <property type="match status" value="1"/>
</dbReference>
<keyword evidence="5" id="KW-0106">Calcium</keyword>
<dbReference type="Gene3D" id="1.10.238.10">
    <property type="entry name" value="EF-hand"/>
    <property type="match status" value="4"/>
</dbReference>
<dbReference type="EMBL" id="FN649742">
    <property type="protein sequence ID" value="CBJ30420.1"/>
    <property type="molecule type" value="Genomic_DNA"/>
</dbReference>
<feature type="domain" description="EF-hand" evidence="10">
    <location>
        <begin position="400"/>
        <end position="435"/>
    </location>
</feature>
<evidence type="ECO:0000256" key="4">
    <source>
        <dbReference type="ARBA" id="ARBA00022777"/>
    </source>
</evidence>
<gene>
    <name evidence="11" type="primary">CDPK</name>
    <name evidence="11" type="ORF">Esi_0189_0047</name>
</gene>
<dbReference type="InterPro" id="IPR002048">
    <property type="entry name" value="EF_hand_dom"/>
</dbReference>
<dbReference type="InterPro" id="IPR030616">
    <property type="entry name" value="Aur-like"/>
</dbReference>
<keyword evidence="12" id="KW-1185">Reference proteome</keyword>
<dbReference type="InterPro" id="IPR011009">
    <property type="entry name" value="Kinase-like_dom_sf"/>
</dbReference>
<feature type="compositionally biased region" description="Acidic residues" evidence="8">
    <location>
        <begin position="305"/>
        <end position="314"/>
    </location>
</feature>
<dbReference type="Proteomes" id="UP000002630">
    <property type="component" value="Linkage Group LG17"/>
</dbReference>
<dbReference type="InterPro" id="IPR018247">
    <property type="entry name" value="EF_Hand_1_Ca_BS"/>
</dbReference>
<feature type="domain" description="EF-hand" evidence="10">
    <location>
        <begin position="133"/>
        <end position="168"/>
    </location>
</feature>
<dbReference type="InterPro" id="IPR011992">
    <property type="entry name" value="EF-hand-dom_pair"/>
</dbReference>
<dbReference type="PANTHER" id="PTHR24350">
    <property type="entry name" value="SERINE/THREONINE-PROTEIN KINASE IAL-RELATED"/>
    <property type="match status" value="1"/>
</dbReference>
<dbReference type="PROSITE" id="PS50011">
    <property type="entry name" value="PROTEIN_KINASE_DOM"/>
    <property type="match status" value="1"/>
</dbReference>
<reference evidence="11 12" key="1">
    <citation type="journal article" date="2010" name="Nature">
        <title>The Ectocarpus genome and the independent evolution of multicellularity in brown algae.</title>
        <authorList>
            <person name="Cock J.M."/>
            <person name="Sterck L."/>
            <person name="Rouze P."/>
            <person name="Scornet D."/>
            <person name="Allen A.E."/>
            <person name="Amoutzias G."/>
            <person name="Anthouard V."/>
            <person name="Artiguenave F."/>
            <person name="Aury J.M."/>
            <person name="Badger J.H."/>
            <person name="Beszteri B."/>
            <person name="Billiau K."/>
            <person name="Bonnet E."/>
            <person name="Bothwell J.H."/>
            <person name="Bowler C."/>
            <person name="Boyen C."/>
            <person name="Brownlee C."/>
            <person name="Carrano C.J."/>
            <person name="Charrier B."/>
            <person name="Cho G.Y."/>
            <person name="Coelho S.M."/>
            <person name="Collen J."/>
            <person name="Corre E."/>
            <person name="Da Silva C."/>
            <person name="Delage L."/>
            <person name="Delaroque N."/>
            <person name="Dittami S.M."/>
            <person name="Doulbeau S."/>
            <person name="Elias M."/>
            <person name="Farnham G."/>
            <person name="Gachon C.M."/>
            <person name="Gschloessl B."/>
            <person name="Heesch S."/>
            <person name="Jabbari K."/>
            <person name="Jubin C."/>
            <person name="Kawai H."/>
            <person name="Kimura K."/>
            <person name="Kloareg B."/>
            <person name="Kupper F.C."/>
            <person name="Lang D."/>
            <person name="Le Bail A."/>
            <person name="Leblanc C."/>
            <person name="Lerouge P."/>
            <person name="Lohr M."/>
            <person name="Lopez P.J."/>
            <person name="Martens C."/>
            <person name="Maumus F."/>
            <person name="Michel G."/>
            <person name="Miranda-Saavedra D."/>
            <person name="Morales J."/>
            <person name="Moreau H."/>
            <person name="Motomura T."/>
            <person name="Nagasato C."/>
            <person name="Napoli C.A."/>
            <person name="Nelson D.R."/>
            <person name="Nyvall-Collen P."/>
            <person name="Peters A.F."/>
            <person name="Pommier C."/>
            <person name="Potin P."/>
            <person name="Poulain J."/>
            <person name="Quesneville H."/>
            <person name="Read B."/>
            <person name="Rensing S.A."/>
            <person name="Ritter A."/>
            <person name="Rousvoal S."/>
            <person name="Samanta M."/>
            <person name="Samson G."/>
            <person name="Schroeder D.C."/>
            <person name="Segurens B."/>
            <person name="Strittmatter M."/>
            <person name="Tonon T."/>
            <person name="Tregear J.W."/>
            <person name="Valentin K."/>
            <person name="von Dassow P."/>
            <person name="Yamagishi T."/>
            <person name="Van de Peer Y."/>
            <person name="Wincker P."/>
        </authorList>
    </citation>
    <scope>NUCLEOTIDE SEQUENCE [LARGE SCALE GENOMIC DNA]</scope>
    <source>
        <strain evidence="12">Ec32 / CCAP1310/4</strain>
    </source>
</reference>
<dbReference type="InterPro" id="IPR000719">
    <property type="entry name" value="Prot_kinase_dom"/>
</dbReference>
<keyword evidence="4 11" id="KW-0418">Kinase</keyword>
<evidence type="ECO:0000256" key="2">
    <source>
        <dbReference type="ARBA" id="ARBA00022679"/>
    </source>
</evidence>
<dbReference type="SUPFAM" id="SSF47473">
    <property type="entry name" value="EF-hand"/>
    <property type="match status" value="1"/>
</dbReference>
<comment type="similarity">
    <text evidence="7">Belongs to the protein kinase superfamily. Ser/Thr protein kinase family. CDPK subfamily.</text>
</comment>
<evidence type="ECO:0000313" key="12">
    <source>
        <dbReference type="Proteomes" id="UP000002630"/>
    </source>
</evidence>
<dbReference type="EC" id="2.7.11.1" evidence="11"/>
<dbReference type="SUPFAM" id="SSF56112">
    <property type="entry name" value="Protein kinase-like (PK-like)"/>
    <property type="match status" value="1"/>
</dbReference>
<keyword evidence="2 11" id="KW-0808">Transferase</keyword>
<name>D7FPG2_ECTSI</name>
<dbReference type="OrthoDB" id="444540at2759"/>
<dbReference type="Pfam" id="PF00069">
    <property type="entry name" value="Pkinase"/>
    <property type="match status" value="1"/>
</dbReference>
<keyword evidence="3" id="KW-0547">Nucleotide-binding</keyword>
<proteinExistence type="inferred from homology"/>
<evidence type="ECO:0000256" key="7">
    <source>
        <dbReference type="ARBA" id="ARBA00024334"/>
    </source>
</evidence>
<evidence type="ECO:0000256" key="6">
    <source>
        <dbReference type="ARBA" id="ARBA00022840"/>
    </source>
</evidence>
<dbReference type="STRING" id="2880.D7FPG2"/>
<dbReference type="GO" id="GO:0004674">
    <property type="term" value="F:protein serine/threonine kinase activity"/>
    <property type="evidence" value="ECO:0007669"/>
    <property type="project" value="UniProtKB-KW"/>
</dbReference>
<sequence length="512" mass="55005">MVMKNKRHGIECDVWSVGVMTYALVGGRLPFNAEDPAALQHQIKYSQQSYADETWKGVSALCRDFIDKCLHKLPKKRMTAKQAQLHPWIRKATKEMEGAPLSKDSMLALVNFQKTNLFEKVALELVAYSYEPSQIKDLELRFREMDKTGRGFVTLADFKAAVMELRLSIAQKEQGGKSDLESGVAAAAAAAGLGEKPAGGEPTNPEVVAPSNGRPVGGGTDSREDAEETRAAVAPAPPPPPPAAVTAPDEERPVAAGAEEGATREEAVVGDAEVTGDSGTSGEGGAAIAIATEDNGERIDGPTAEGEEETTAEAEAERRGEEEASGGVGAGLSAGAESEQQQPQQQERRSTTTSLVSMEEVGALVSGLSGKGLSADYPLDPSERRLYRKQSSRSRTIGGLDEEGVERIFEAIDVDKSGEISITEFVAASLAKQQINTRAIKAAFNRLDYGRTGLITAADMSMYLGETFDESKMQQYMREVSSREDGLVGLLFRRGRRSSLVSLFLDDKEQRP</sequence>